<proteinExistence type="inferred from homology"/>
<dbReference type="GO" id="GO:0007165">
    <property type="term" value="P:signal transduction"/>
    <property type="evidence" value="ECO:0007669"/>
    <property type="project" value="UniProtKB-KW"/>
</dbReference>
<dbReference type="GO" id="GO:0030425">
    <property type="term" value="C:dendrite"/>
    <property type="evidence" value="ECO:0007669"/>
    <property type="project" value="TreeGrafter"/>
</dbReference>
<keyword evidence="10" id="KW-1185">Reference proteome</keyword>
<dbReference type="GO" id="GO:0030424">
    <property type="term" value="C:axon"/>
    <property type="evidence" value="ECO:0007669"/>
    <property type="project" value="TreeGrafter"/>
</dbReference>
<evidence type="ECO:0000256" key="7">
    <source>
        <dbReference type="ARBA" id="ARBA00023224"/>
    </source>
</evidence>
<feature type="transmembrane region" description="Helical" evidence="8">
    <location>
        <begin position="71"/>
        <end position="93"/>
    </location>
</feature>
<comment type="function">
    <text evidence="8">Gustatory receptor which mediates acceptance or avoidance behavior, depending on its substrates.</text>
</comment>
<dbReference type="PhylomeDB" id="B3NNB1"/>
<keyword evidence="5 8" id="KW-0472">Membrane</keyword>
<keyword evidence="7 8" id="KW-0807">Transducer</keyword>
<dbReference type="HOGENOM" id="CLU_059805_0_0_1"/>
<dbReference type="OrthoDB" id="7935856at2759"/>
<feature type="transmembrane region" description="Helical" evidence="8">
    <location>
        <begin position="291"/>
        <end position="309"/>
    </location>
</feature>
<feature type="transmembrane region" description="Helical" evidence="8">
    <location>
        <begin position="251"/>
        <end position="271"/>
    </location>
</feature>
<dbReference type="Proteomes" id="UP000008711">
    <property type="component" value="Unassembled WGS sequence"/>
</dbReference>
<feature type="transmembrane region" description="Helical" evidence="8">
    <location>
        <begin position="31"/>
        <end position="51"/>
    </location>
</feature>
<keyword evidence="6 8" id="KW-0675">Receptor</keyword>
<dbReference type="InterPro" id="IPR013604">
    <property type="entry name" value="7TM_chemorcpt"/>
</dbReference>
<dbReference type="PANTHER" id="PTHR21143">
    <property type="entry name" value="INVERTEBRATE GUSTATORY RECEPTOR"/>
    <property type="match status" value="1"/>
</dbReference>
<keyword evidence="3 8" id="KW-0812">Transmembrane</keyword>
<evidence type="ECO:0000256" key="8">
    <source>
        <dbReference type="RuleBase" id="RU363108"/>
    </source>
</evidence>
<comment type="subcellular location">
    <subcellularLocation>
        <location evidence="1 8">Cell membrane</location>
        <topology evidence="1 8">Multi-pass membrane protein</topology>
    </subcellularLocation>
</comment>
<feature type="transmembrane region" description="Helical" evidence="8">
    <location>
        <begin position="132"/>
        <end position="154"/>
    </location>
</feature>
<organism evidence="9 10">
    <name type="scientific">Drosophila erecta</name>
    <name type="common">Fruit fly</name>
    <dbReference type="NCBI Taxonomy" id="7220"/>
    <lineage>
        <taxon>Eukaryota</taxon>
        <taxon>Metazoa</taxon>
        <taxon>Ecdysozoa</taxon>
        <taxon>Arthropoda</taxon>
        <taxon>Hexapoda</taxon>
        <taxon>Insecta</taxon>
        <taxon>Pterygota</taxon>
        <taxon>Neoptera</taxon>
        <taxon>Endopterygota</taxon>
        <taxon>Diptera</taxon>
        <taxon>Brachycera</taxon>
        <taxon>Muscomorpha</taxon>
        <taxon>Ephydroidea</taxon>
        <taxon>Drosophilidae</taxon>
        <taxon>Drosophila</taxon>
        <taxon>Sophophora</taxon>
    </lineage>
</organism>
<protein>
    <recommendedName>
        <fullName evidence="8">Gustatory receptor</fullName>
    </recommendedName>
</protein>
<evidence type="ECO:0000313" key="10">
    <source>
        <dbReference type="Proteomes" id="UP000008711"/>
    </source>
</evidence>
<dbReference type="eggNOG" id="ENOG502TCED">
    <property type="taxonomic scope" value="Eukaryota"/>
</dbReference>
<reference evidence="9 10" key="2">
    <citation type="journal article" date="2008" name="Bioinformatics">
        <title>Assembly reconciliation.</title>
        <authorList>
            <person name="Zimin A.V."/>
            <person name="Smith D.R."/>
            <person name="Sutton G."/>
            <person name="Yorke J.A."/>
        </authorList>
    </citation>
    <scope>NUCLEOTIDE SEQUENCE [LARGE SCALE GENOMIC DNA]</scope>
    <source>
        <strain evidence="9 10">TSC#14021-0224.01</strain>
    </source>
</reference>
<comment type="similarity">
    <text evidence="8">Belongs to the insect chemoreceptor superfamily. Gustatory receptor (GR) family.</text>
</comment>
<dbReference type="EMBL" id="CH954179">
    <property type="protein sequence ID" value="EDV55535.1"/>
    <property type="molecule type" value="Genomic_DNA"/>
</dbReference>
<evidence type="ECO:0000256" key="6">
    <source>
        <dbReference type="ARBA" id="ARBA00023170"/>
    </source>
</evidence>
<dbReference type="AlphaFoldDB" id="B3NNB1"/>
<evidence type="ECO:0000256" key="2">
    <source>
        <dbReference type="ARBA" id="ARBA00022475"/>
    </source>
</evidence>
<dbReference type="Pfam" id="PF08395">
    <property type="entry name" value="7tm_7"/>
    <property type="match status" value="1"/>
</dbReference>
<evidence type="ECO:0000256" key="1">
    <source>
        <dbReference type="ARBA" id="ARBA00004651"/>
    </source>
</evidence>
<sequence>MLFKCMYIYGIACGLLPAPLKKGQFLLGYQLRWYLIYTSCLHGVLLMVLPFTFPHYMYDDSYMSSNPVLQWAFNLTNITRIMAMFSGVLMMWLKRKRLLKLGEHLICHFLKCEKLDDHSRKFSTLRKRVRNVLFQMLLVANLSILMGTLLLLRIDSIQRFSKTAMIVAHIIQFIYVVFMMTGICVVLLILHWQSERLHIALKDLCSFLNYEERNSLVLSANKVNRSLGDLANLFQLFAENQRLTRQVFRTFDLPIALLLLKMFVTNVNLVYHGVQFGNDSIETTSYTKILGQWVVISHYWSAVLLMNVVDDVTRRSDLKIGGLLREFSHLELVKRNFHLKLELFSDHLRCHPATYKVCGLFVFNKQTSLVYLFYVLVQVLVLVQFDLKNKVEERN</sequence>
<dbReference type="PANTHER" id="PTHR21143:SF131">
    <property type="entry name" value="GUSTATORY AND ODORANT RECEPTOR 63A-RELATED"/>
    <property type="match status" value="1"/>
</dbReference>
<gene>
    <name evidence="9" type="primary">Dere\GG22153</name>
    <name evidence="9" type="synonym">dere_GLEANR_6904</name>
    <name evidence="9" type="synonym">GG22153</name>
    <name evidence="9" type="ORF">Dere_GG22153</name>
</gene>
<feature type="transmembrane region" description="Helical" evidence="8">
    <location>
        <begin position="166"/>
        <end position="190"/>
    </location>
</feature>
<dbReference type="GO" id="GO:0043025">
    <property type="term" value="C:neuronal cell body"/>
    <property type="evidence" value="ECO:0007669"/>
    <property type="project" value="TreeGrafter"/>
</dbReference>
<evidence type="ECO:0000313" key="9">
    <source>
        <dbReference type="EMBL" id="EDV55535.1"/>
    </source>
</evidence>
<keyword evidence="2 8" id="KW-1003">Cell membrane</keyword>
<evidence type="ECO:0000256" key="3">
    <source>
        <dbReference type="ARBA" id="ARBA00022692"/>
    </source>
</evidence>
<dbReference type="GO" id="GO:0033041">
    <property type="term" value="F:sweet taste receptor activity"/>
    <property type="evidence" value="ECO:0007669"/>
    <property type="project" value="TreeGrafter"/>
</dbReference>
<keyword evidence="4 8" id="KW-1133">Transmembrane helix</keyword>
<name>B3NNB1_DROER</name>
<evidence type="ECO:0000256" key="5">
    <source>
        <dbReference type="ARBA" id="ARBA00023136"/>
    </source>
</evidence>
<dbReference type="OMA" id="VVISHYW"/>
<dbReference type="GO" id="GO:0005886">
    <property type="term" value="C:plasma membrane"/>
    <property type="evidence" value="ECO:0007669"/>
    <property type="project" value="UniProtKB-SubCell"/>
</dbReference>
<dbReference type="KEGG" id="der:6548376"/>
<reference evidence="9 10" key="1">
    <citation type="journal article" date="2007" name="Nature">
        <title>Evolution of genes and genomes on the Drosophila phylogeny.</title>
        <authorList>
            <consortium name="Drosophila 12 Genomes Consortium"/>
            <person name="Clark A.G."/>
            <person name="Eisen M.B."/>
            <person name="Smith D.R."/>
            <person name="Bergman C.M."/>
            <person name="Oliver B."/>
            <person name="Markow T.A."/>
            <person name="Kaufman T.C."/>
            <person name="Kellis M."/>
            <person name="Gelbart W."/>
            <person name="Iyer V.N."/>
            <person name="Pollard D.A."/>
            <person name="Sackton T.B."/>
            <person name="Larracuente A.M."/>
            <person name="Singh N.D."/>
            <person name="Abad J.P."/>
            <person name="Abt D.N."/>
            <person name="Adryan B."/>
            <person name="Aguade M."/>
            <person name="Akashi H."/>
            <person name="Anderson W.W."/>
            <person name="Aquadro C.F."/>
            <person name="Ardell D.H."/>
            <person name="Arguello R."/>
            <person name="Artieri C.G."/>
            <person name="Barbash D.A."/>
            <person name="Barker D."/>
            <person name="Barsanti P."/>
            <person name="Batterham P."/>
            <person name="Batzoglou S."/>
            <person name="Begun D."/>
            <person name="Bhutkar A."/>
            <person name="Blanco E."/>
            <person name="Bosak S.A."/>
            <person name="Bradley R.K."/>
            <person name="Brand A.D."/>
            <person name="Brent M.R."/>
            <person name="Brooks A.N."/>
            <person name="Brown R.H."/>
            <person name="Butlin R.K."/>
            <person name="Caggese C."/>
            <person name="Calvi B.R."/>
            <person name="Bernardo de Carvalho A."/>
            <person name="Caspi A."/>
            <person name="Castrezana S."/>
            <person name="Celniker S.E."/>
            <person name="Chang J.L."/>
            <person name="Chapple C."/>
            <person name="Chatterji S."/>
            <person name="Chinwalla A."/>
            <person name="Civetta A."/>
            <person name="Clifton S.W."/>
            <person name="Comeron J.M."/>
            <person name="Costello J.C."/>
            <person name="Coyne J.A."/>
            <person name="Daub J."/>
            <person name="David R.G."/>
            <person name="Delcher A.L."/>
            <person name="Delehaunty K."/>
            <person name="Do C.B."/>
            <person name="Ebling H."/>
            <person name="Edwards K."/>
            <person name="Eickbush T."/>
            <person name="Evans J.D."/>
            <person name="Filipski A."/>
            <person name="Findeiss S."/>
            <person name="Freyhult E."/>
            <person name="Fulton L."/>
            <person name="Fulton R."/>
            <person name="Garcia A.C."/>
            <person name="Gardiner A."/>
            <person name="Garfield D.A."/>
            <person name="Garvin B.E."/>
            <person name="Gibson G."/>
            <person name="Gilbert D."/>
            <person name="Gnerre S."/>
            <person name="Godfrey J."/>
            <person name="Good R."/>
            <person name="Gotea V."/>
            <person name="Gravely B."/>
            <person name="Greenberg A.J."/>
            <person name="Griffiths-Jones S."/>
            <person name="Gross S."/>
            <person name="Guigo R."/>
            <person name="Gustafson E.A."/>
            <person name="Haerty W."/>
            <person name="Hahn M.W."/>
            <person name="Halligan D.L."/>
            <person name="Halpern A.L."/>
            <person name="Halter G.M."/>
            <person name="Han M.V."/>
            <person name="Heger A."/>
            <person name="Hillier L."/>
            <person name="Hinrichs A.S."/>
            <person name="Holmes I."/>
            <person name="Hoskins R.A."/>
            <person name="Hubisz M.J."/>
            <person name="Hultmark D."/>
            <person name="Huntley M.A."/>
            <person name="Jaffe D.B."/>
            <person name="Jagadeeshan S."/>
            <person name="Jeck W.R."/>
            <person name="Johnson J."/>
            <person name="Jones C.D."/>
            <person name="Jordan W.C."/>
            <person name="Karpen G.H."/>
            <person name="Kataoka E."/>
            <person name="Keightley P.D."/>
            <person name="Kheradpour P."/>
            <person name="Kirkness E.F."/>
            <person name="Koerich L.B."/>
            <person name="Kristiansen K."/>
            <person name="Kudrna D."/>
            <person name="Kulathinal R.J."/>
            <person name="Kumar S."/>
            <person name="Kwok R."/>
            <person name="Lander E."/>
            <person name="Langley C.H."/>
            <person name="Lapoint R."/>
            <person name="Lazzaro B.P."/>
            <person name="Lee S.J."/>
            <person name="Levesque L."/>
            <person name="Li R."/>
            <person name="Lin C.F."/>
            <person name="Lin M.F."/>
            <person name="Lindblad-Toh K."/>
            <person name="Llopart A."/>
            <person name="Long M."/>
            <person name="Low L."/>
            <person name="Lozovsky E."/>
            <person name="Lu J."/>
            <person name="Luo M."/>
            <person name="Machado C.A."/>
            <person name="Makalowski W."/>
            <person name="Marzo M."/>
            <person name="Matsuda M."/>
            <person name="Matzkin L."/>
            <person name="McAllister B."/>
            <person name="McBride C.S."/>
            <person name="McKernan B."/>
            <person name="McKernan K."/>
            <person name="Mendez-Lago M."/>
            <person name="Minx P."/>
            <person name="Mollenhauer M.U."/>
            <person name="Montooth K."/>
            <person name="Mount S.M."/>
            <person name="Mu X."/>
            <person name="Myers E."/>
            <person name="Negre B."/>
            <person name="Newfeld S."/>
            <person name="Nielsen R."/>
            <person name="Noor M.A."/>
            <person name="O'Grady P."/>
            <person name="Pachter L."/>
            <person name="Papaceit M."/>
            <person name="Parisi M.J."/>
            <person name="Parisi M."/>
            <person name="Parts L."/>
            <person name="Pedersen J.S."/>
            <person name="Pesole G."/>
            <person name="Phillippy A.M."/>
            <person name="Ponting C.P."/>
            <person name="Pop M."/>
            <person name="Porcelli D."/>
            <person name="Powell J.R."/>
            <person name="Prohaska S."/>
            <person name="Pruitt K."/>
            <person name="Puig M."/>
            <person name="Quesneville H."/>
            <person name="Ram K.R."/>
            <person name="Rand D."/>
            <person name="Rasmussen M.D."/>
            <person name="Reed L.K."/>
            <person name="Reenan R."/>
            <person name="Reily A."/>
            <person name="Remington K.A."/>
            <person name="Rieger T.T."/>
            <person name="Ritchie M.G."/>
            <person name="Robin C."/>
            <person name="Rogers Y.H."/>
            <person name="Rohde C."/>
            <person name="Rozas J."/>
            <person name="Rubenfield M.J."/>
            <person name="Ruiz A."/>
            <person name="Russo S."/>
            <person name="Salzberg S.L."/>
            <person name="Sanchez-Gracia A."/>
            <person name="Saranga D.J."/>
            <person name="Sato H."/>
            <person name="Schaeffer S.W."/>
            <person name="Schatz M.C."/>
            <person name="Schlenke T."/>
            <person name="Schwartz R."/>
            <person name="Segarra C."/>
            <person name="Singh R.S."/>
            <person name="Sirot L."/>
            <person name="Sirota M."/>
            <person name="Sisneros N.B."/>
            <person name="Smith C.D."/>
            <person name="Smith T.F."/>
            <person name="Spieth J."/>
            <person name="Stage D.E."/>
            <person name="Stark A."/>
            <person name="Stephan W."/>
            <person name="Strausberg R.L."/>
            <person name="Strempel S."/>
            <person name="Sturgill D."/>
            <person name="Sutton G."/>
            <person name="Sutton G.G."/>
            <person name="Tao W."/>
            <person name="Teichmann S."/>
            <person name="Tobari Y.N."/>
            <person name="Tomimura Y."/>
            <person name="Tsolas J.M."/>
            <person name="Valente V.L."/>
            <person name="Venter E."/>
            <person name="Venter J.C."/>
            <person name="Vicario S."/>
            <person name="Vieira F.G."/>
            <person name="Vilella A.J."/>
            <person name="Villasante A."/>
            <person name="Walenz B."/>
            <person name="Wang J."/>
            <person name="Wasserman M."/>
            <person name="Watts T."/>
            <person name="Wilson D."/>
            <person name="Wilson R.K."/>
            <person name="Wing R.A."/>
            <person name="Wolfner M.F."/>
            <person name="Wong A."/>
            <person name="Wong G.K."/>
            <person name="Wu C.I."/>
            <person name="Wu G."/>
            <person name="Yamamoto D."/>
            <person name="Yang H.P."/>
            <person name="Yang S.P."/>
            <person name="Yorke J.A."/>
            <person name="Yoshida K."/>
            <person name="Zdobnov E."/>
            <person name="Zhang P."/>
            <person name="Zhang Y."/>
            <person name="Zimin A.V."/>
            <person name="Baldwin J."/>
            <person name="Abdouelleil A."/>
            <person name="Abdulkadir J."/>
            <person name="Abebe A."/>
            <person name="Abera B."/>
            <person name="Abreu J."/>
            <person name="Acer S.C."/>
            <person name="Aftuck L."/>
            <person name="Alexander A."/>
            <person name="An P."/>
            <person name="Anderson E."/>
            <person name="Anderson S."/>
            <person name="Arachi H."/>
            <person name="Azer M."/>
            <person name="Bachantsang P."/>
            <person name="Barry A."/>
            <person name="Bayul T."/>
            <person name="Berlin A."/>
            <person name="Bessette D."/>
            <person name="Bloom T."/>
            <person name="Blye J."/>
            <person name="Boguslavskiy L."/>
            <person name="Bonnet C."/>
            <person name="Boukhgalter B."/>
            <person name="Bourzgui I."/>
            <person name="Brown A."/>
            <person name="Cahill P."/>
            <person name="Channer S."/>
            <person name="Cheshatsang Y."/>
            <person name="Chuda L."/>
            <person name="Citroen M."/>
            <person name="Collymore A."/>
            <person name="Cooke P."/>
            <person name="Costello M."/>
            <person name="D'Aco K."/>
            <person name="Daza R."/>
            <person name="De Haan G."/>
            <person name="DeGray S."/>
            <person name="DeMaso C."/>
            <person name="Dhargay N."/>
            <person name="Dooley K."/>
            <person name="Dooley E."/>
            <person name="Doricent M."/>
            <person name="Dorje P."/>
            <person name="Dorjee K."/>
            <person name="Dupes A."/>
            <person name="Elong R."/>
            <person name="Falk J."/>
            <person name="Farina A."/>
            <person name="Faro S."/>
            <person name="Ferguson D."/>
            <person name="Fisher S."/>
            <person name="Foley C.D."/>
            <person name="Franke A."/>
            <person name="Friedrich D."/>
            <person name="Gadbois L."/>
            <person name="Gearin G."/>
            <person name="Gearin C.R."/>
            <person name="Giannoukos G."/>
            <person name="Goode T."/>
            <person name="Graham J."/>
            <person name="Grandbois E."/>
            <person name="Grewal S."/>
            <person name="Gyaltsen K."/>
            <person name="Hafez N."/>
            <person name="Hagos B."/>
            <person name="Hall J."/>
            <person name="Henson C."/>
            <person name="Hollinger A."/>
            <person name="Honan T."/>
            <person name="Huard M.D."/>
            <person name="Hughes L."/>
            <person name="Hurhula B."/>
            <person name="Husby M.E."/>
            <person name="Kamat A."/>
            <person name="Kanga B."/>
            <person name="Kashin S."/>
            <person name="Khazanovich D."/>
            <person name="Kisner P."/>
            <person name="Lance K."/>
            <person name="Lara M."/>
            <person name="Lee W."/>
            <person name="Lennon N."/>
            <person name="Letendre F."/>
            <person name="LeVine R."/>
            <person name="Lipovsky A."/>
            <person name="Liu X."/>
            <person name="Liu J."/>
            <person name="Liu S."/>
            <person name="Lokyitsang T."/>
            <person name="Lokyitsang Y."/>
            <person name="Lubonja R."/>
            <person name="Lui A."/>
            <person name="MacDonald P."/>
            <person name="Magnisalis V."/>
            <person name="Maru K."/>
            <person name="Matthews C."/>
            <person name="McCusker W."/>
            <person name="McDonough S."/>
            <person name="Mehta T."/>
            <person name="Meldrim J."/>
            <person name="Meneus L."/>
            <person name="Mihai O."/>
            <person name="Mihalev A."/>
            <person name="Mihova T."/>
            <person name="Mittelman R."/>
            <person name="Mlenga V."/>
            <person name="Montmayeur A."/>
            <person name="Mulrain L."/>
            <person name="Navidi A."/>
            <person name="Naylor J."/>
            <person name="Negash T."/>
            <person name="Nguyen T."/>
            <person name="Nguyen N."/>
            <person name="Nicol R."/>
            <person name="Norbu C."/>
            <person name="Norbu N."/>
            <person name="Novod N."/>
            <person name="O'Neill B."/>
            <person name="Osman S."/>
            <person name="Markiewicz E."/>
            <person name="Oyono O.L."/>
            <person name="Patti C."/>
            <person name="Phunkhang P."/>
            <person name="Pierre F."/>
            <person name="Priest M."/>
            <person name="Raghuraman S."/>
            <person name="Rege F."/>
            <person name="Reyes R."/>
            <person name="Rise C."/>
            <person name="Rogov P."/>
            <person name="Ross K."/>
            <person name="Ryan E."/>
            <person name="Settipalli S."/>
            <person name="Shea T."/>
            <person name="Sherpa N."/>
            <person name="Shi L."/>
            <person name="Shih D."/>
            <person name="Sparrow T."/>
            <person name="Spaulding J."/>
            <person name="Stalker J."/>
            <person name="Stange-Thomann N."/>
            <person name="Stavropoulos S."/>
            <person name="Stone C."/>
            <person name="Strader C."/>
            <person name="Tesfaye S."/>
            <person name="Thomson T."/>
            <person name="Thoulutsang Y."/>
            <person name="Thoulutsang D."/>
            <person name="Topham K."/>
            <person name="Topping I."/>
            <person name="Tsamla T."/>
            <person name="Vassiliev H."/>
            <person name="Vo A."/>
            <person name="Wangchuk T."/>
            <person name="Wangdi T."/>
            <person name="Weiand M."/>
            <person name="Wilkinson J."/>
            <person name="Wilson A."/>
            <person name="Yadav S."/>
            <person name="Young G."/>
            <person name="Yu Q."/>
            <person name="Zembek L."/>
            <person name="Zhong D."/>
            <person name="Zimmer A."/>
            <person name="Zwirko Z."/>
            <person name="Jaffe D.B."/>
            <person name="Alvarez P."/>
            <person name="Brockman W."/>
            <person name="Butler J."/>
            <person name="Chin C."/>
            <person name="Gnerre S."/>
            <person name="Grabherr M."/>
            <person name="Kleber M."/>
            <person name="Mauceli E."/>
            <person name="MacCallum I."/>
        </authorList>
    </citation>
    <scope>NUCLEOTIDE SEQUENCE [LARGE SCALE GENOMIC DNA]</scope>
    <source>
        <strain evidence="9 10">TSC#14021-0224.01</strain>
    </source>
</reference>
<feature type="transmembrane region" description="Helical" evidence="8">
    <location>
        <begin position="369"/>
        <end position="387"/>
    </location>
</feature>
<evidence type="ECO:0000256" key="4">
    <source>
        <dbReference type="ARBA" id="ARBA00022989"/>
    </source>
</evidence>
<accession>B3NNB1</accession>